<dbReference type="PANTHER" id="PTHR24094:SF15">
    <property type="entry name" value="AMP-DEPENDENT SYNTHETASE_LIGASE DOMAIN-CONTAINING PROTEIN-RELATED"/>
    <property type="match status" value="1"/>
</dbReference>
<dbReference type="EMBL" id="CP029159">
    <property type="protein sequence ID" value="QKM68852.1"/>
    <property type="molecule type" value="Genomic_DNA"/>
</dbReference>
<evidence type="ECO:0000313" key="2">
    <source>
        <dbReference type="EMBL" id="QKM68852.1"/>
    </source>
</evidence>
<evidence type="ECO:0000259" key="1">
    <source>
        <dbReference type="Pfam" id="PF07510"/>
    </source>
</evidence>
<organism evidence="2 3">
    <name type="scientific">Streptomyces tsukubensis (strain DSM 42081 / NBRC 108919 / NRRL 18488 / 9993)</name>
    <dbReference type="NCBI Taxonomy" id="1114943"/>
    <lineage>
        <taxon>Bacteria</taxon>
        <taxon>Bacillati</taxon>
        <taxon>Actinomycetota</taxon>
        <taxon>Actinomycetes</taxon>
        <taxon>Kitasatosporales</taxon>
        <taxon>Streptomycetaceae</taxon>
        <taxon>Streptomyces</taxon>
    </lineage>
</organism>
<dbReference type="Proteomes" id="UP000005940">
    <property type="component" value="Chromosome"/>
</dbReference>
<keyword evidence="2" id="KW-0255">Endonuclease</keyword>
<gene>
    <name evidence="2" type="ORF">STSU_018395</name>
</gene>
<reference evidence="2 3" key="1">
    <citation type="journal article" date="2012" name="J. Bacteriol.">
        <title>Draft genome of Streptomyces tsukubaensis NRRL 18488, the producer of the clinically important immunosuppressant tacrolimus (FK506).</title>
        <authorList>
            <person name="Barreiro C."/>
            <person name="Prieto C."/>
            <person name="Sola-Landa A."/>
            <person name="Solera E."/>
            <person name="Martinez-Castro M."/>
            <person name="Perez-Redondo R."/>
            <person name="Garcia-Estrada C."/>
            <person name="Aparicio J.F."/>
            <person name="Fernandez-Martinez L.T."/>
            <person name="Santos-Aberturas J."/>
            <person name="Salehi-Najafabadi Z."/>
            <person name="Rodriguez-Garcia A."/>
            <person name="Tauch A."/>
            <person name="Martin J.F."/>
        </authorList>
    </citation>
    <scope>NUCLEOTIDE SEQUENCE [LARGE SCALE GENOMIC DNA]</scope>
    <source>
        <strain evidence="3">DSM 42081 / NBRC 108919 / NRRL 18488 / 9993</strain>
    </source>
</reference>
<accession>I2N1N4</accession>
<proteinExistence type="predicted"/>
<name>I2N1N4_STRT9</name>
<feature type="domain" description="GmrSD restriction endonucleases C-terminal" evidence="1">
    <location>
        <begin position="110"/>
        <end position="220"/>
    </location>
</feature>
<protein>
    <submittedName>
        <fullName evidence="2">HNH endonuclease</fullName>
    </submittedName>
</protein>
<evidence type="ECO:0000313" key="3">
    <source>
        <dbReference type="Proteomes" id="UP000005940"/>
    </source>
</evidence>
<sequence length="241" mass="26197">MNPHRKKRIRGTAAAPPALALMLVLAPLATAPADATPAAPAAPASSYEMYQLEDAISLLVEADEDRTGYTSSAFPHWNAGLDPADRCDTRHEVLLSEALEAPDASAGCALSGGRWHSYYDNQSTSSLRDLTVLHAVPLAEAWGSGARNWTAERREAYANDQGATGSLNVVLTRTARERGDQNINQWHPPADSALCRYAKDWVATKLRWGLTVDKNENEALKSLADNDPCESFWVIYRPAPA</sequence>
<dbReference type="PANTHER" id="PTHR24094">
    <property type="entry name" value="SECRETED PROTEIN"/>
    <property type="match status" value="1"/>
</dbReference>
<dbReference type="RefSeq" id="WP_006348187.1">
    <property type="nucleotide sequence ID" value="NZ_CP029159.1"/>
</dbReference>
<dbReference type="InterPro" id="IPR011089">
    <property type="entry name" value="GmrSD_C"/>
</dbReference>
<dbReference type="AlphaFoldDB" id="I2N1N4"/>
<keyword evidence="3" id="KW-1185">Reference proteome</keyword>
<dbReference type="GO" id="GO:0004519">
    <property type="term" value="F:endonuclease activity"/>
    <property type="evidence" value="ECO:0007669"/>
    <property type="project" value="UniProtKB-KW"/>
</dbReference>
<keyword evidence="2" id="KW-0540">Nuclease</keyword>
<keyword evidence="2" id="KW-0378">Hydrolase</keyword>
<dbReference type="Pfam" id="PF07510">
    <property type="entry name" value="GmrSD_C"/>
    <property type="match status" value="1"/>
</dbReference>